<sequence length="223" mass="24668">MGEYSVGIATRSKIYDVAKRLFYEQGVKATSYAQISREAEVNKGLIPYYFKTKPKLAMQVDREFLGGIDDAIWGHWGEDGLTDPEFHMIYELLMFRLLGRDPQVLRFYSDVMGDPDCHDACLALQRETMGQIAMGSGIAVSDAALQTIVAMVNGTESELVHALQSAQLHESVEDFVRRDVLCCYFLLGADTAAVEEVFDRSLDLCEGLTLACGPDFSVSVVAS</sequence>
<dbReference type="Proteomes" id="UP001431693">
    <property type="component" value="Unassembled WGS sequence"/>
</dbReference>
<evidence type="ECO:0000256" key="2">
    <source>
        <dbReference type="PROSITE-ProRule" id="PRU00335"/>
    </source>
</evidence>
<accession>A0ABT6ZJW4</accession>
<dbReference type="PROSITE" id="PS50977">
    <property type="entry name" value="HTH_TETR_2"/>
    <property type="match status" value="1"/>
</dbReference>
<feature type="domain" description="HTH tetR-type" evidence="3">
    <location>
        <begin position="8"/>
        <end position="68"/>
    </location>
</feature>
<dbReference type="SUPFAM" id="SSF46689">
    <property type="entry name" value="Homeodomain-like"/>
    <property type="match status" value="1"/>
</dbReference>
<comment type="caution">
    <text evidence="4">The sequence shown here is derived from an EMBL/GenBank/DDBJ whole genome shotgun (WGS) entry which is preliminary data.</text>
</comment>
<evidence type="ECO:0000313" key="5">
    <source>
        <dbReference type="Proteomes" id="UP001431693"/>
    </source>
</evidence>
<keyword evidence="5" id="KW-1185">Reference proteome</keyword>
<dbReference type="PRINTS" id="PR00455">
    <property type="entry name" value="HTHTETR"/>
</dbReference>
<gene>
    <name evidence="4" type="ORF">QJ043_04570</name>
</gene>
<organism evidence="4 5">
    <name type="scientific">Kribbibacterium absianum</name>
    <dbReference type="NCBI Taxonomy" id="3044210"/>
    <lineage>
        <taxon>Bacteria</taxon>
        <taxon>Bacillati</taxon>
        <taxon>Actinomycetota</taxon>
        <taxon>Coriobacteriia</taxon>
        <taxon>Coriobacteriales</taxon>
        <taxon>Kribbibacteriaceae</taxon>
        <taxon>Kribbibacterium</taxon>
    </lineage>
</organism>
<dbReference type="InterPro" id="IPR009057">
    <property type="entry name" value="Homeodomain-like_sf"/>
</dbReference>
<dbReference type="InterPro" id="IPR001647">
    <property type="entry name" value="HTH_TetR"/>
</dbReference>
<proteinExistence type="predicted"/>
<protein>
    <submittedName>
        <fullName evidence="4">TetR/AcrR family transcriptional regulator</fullName>
    </submittedName>
</protein>
<name>A0ABT6ZJW4_9ACTN</name>
<feature type="DNA-binding region" description="H-T-H motif" evidence="2">
    <location>
        <begin position="31"/>
        <end position="50"/>
    </location>
</feature>
<reference evidence="4" key="1">
    <citation type="submission" date="2023-05" db="EMBL/GenBank/DDBJ databases">
        <title>[olsenella] sp. nov., isolated from a pig farm feces dump.</title>
        <authorList>
            <person name="Chang Y.-H."/>
        </authorList>
    </citation>
    <scope>NUCLEOTIDE SEQUENCE</scope>
    <source>
        <strain evidence="4">YH-ols2217</strain>
    </source>
</reference>
<dbReference type="Gene3D" id="1.10.357.10">
    <property type="entry name" value="Tetracycline Repressor, domain 2"/>
    <property type="match status" value="1"/>
</dbReference>
<evidence type="ECO:0000256" key="1">
    <source>
        <dbReference type="ARBA" id="ARBA00023125"/>
    </source>
</evidence>
<dbReference type="EMBL" id="JASJEX010000002">
    <property type="protein sequence ID" value="MDJ1129351.1"/>
    <property type="molecule type" value="Genomic_DNA"/>
</dbReference>
<keyword evidence="1 2" id="KW-0238">DNA-binding</keyword>
<evidence type="ECO:0000313" key="4">
    <source>
        <dbReference type="EMBL" id="MDJ1129351.1"/>
    </source>
</evidence>
<evidence type="ECO:0000259" key="3">
    <source>
        <dbReference type="PROSITE" id="PS50977"/>
    </source>
</evidence>
<dbReference type="Pfam" id="PF00440">
    <property type="entry name" value="TetR_N"/>
    <property type="match status" value="1"/>
</dbReference>
<dbReference type="RefSeq" id="WP_283713573.1">
    <property type="nucleotide sequence ID" value="NZ_JASJEW010000005.1"/>
</dbReference>